<name>A0A149PE04_9BURK</name>
<dbReference type="CDD" id="cd06170">
    <property type="entry name" value="LuxR_C_like"/>
    <property type="match status" value="1"/>
</dbReference>
<dbReference type="Pfam" id="PF25873">
    <property type="entry name" value="WHD_MalT"/>
    <property type="match status" value="1"/>
</dbReference>
<dbReference type="PROSITE" id="PS50043">
    <property type="entry name" value="HTH_LUXR_2"/>
    <property type="match status" value="1"/>
</dbReference>
<sequence length="915" mass="100906">MQMIDVTARGMPSLLLATKLVPPRLPSGLIERPRLIELTAQAENKRLIVIKAPAGFGKTSLALVWLERLKASGAHVAWLSLDPDDDEPARFLHYLAQALRHTCGGVGASAIGLTAEASLVPAQSIVATLINELLEVDDEVYLFLDDYHLICLPVIHEVVAFFIEHMPSHVHLVVCTRDDSALPLARLRASNELLEIDAAALRFNFDETQYFIERECPGMGVSTVKSLYASTEGWAAALRISASVLAREDPARGAGAGTPSGASRPFAAYLEDMLKHLPAQKVDFMLRTSILDRLTAPLCEAVTGVEDSQRMLEAIAARQLLLEPMDLEGRAFRYHHLMRDYLCQRLETQYRHEVADVHRRAYQWYAQQEQWTDAVRHAIAAGATDEAIALMGRCAMSLVTKGDLLTLLGWQRQFPAHLMRGQLQVRLAIAWGMALALRFDDALTMLDALERDTAVDTGAETARMRWECQAIHAVLAGLQDDPQRALPIAQACLDRPSEDAWTTNVVSNVVRFAHWKAGRLEALYATPWIPYSIEDDQRNVFSSAYRLCLLGHAEMQQLHFVLAERYFIRSMHLAERYSGPQSISAALCAPMLAQIRYEQGRLDEAEALLLDLMPIVDAAVLLDSVLIAYRLLIRIAIARSNSAHAYALLDHAQDLGHQRGWPRLVAAALVERTRLHISEGRMAEATACVYQLDGLAAREPHSSTPVSAEIDNYRALAAGCVAMAQSRTREAVDHLSEALRSVESRHGDYLALRLRTTLALAWMSAGQVGEAIGTFSEVVKVAGPAGIYQSILDQGPSIGTLLQAMRDDTRSIAANPARAKETANYIERLCDGWRALYQPGSHAARDAEREALSTRESEIVGLIAQGQSNKEIARSLGIAPETVKSHVKSIFVKLEVDKRAHAVSRAQALGLLRHA</sequence>
<dbReference type="Gene3D" id="1.10.10.10">
    <property type="entry name" value="Winged helix-like DNA-binding domain superfamily/Winged helix DNA-binding domain"/>
    <property type="match status" value="1"/>
</dbReference>
<dbReference type="Pfam" id="PF00196">
    <property type="entry name" value="GerE"/>
    <property type="match status" value="1"/>
</dbReference>
<dbReference type="Gene3D" id="1.25.40.10">
    <property type="entry name" value="Tetratricopeptide repeat domain"/>
    <property type="match status" value="1"/>
</dbReference>
<protein>
    <submittedName>
        <fullName evidence="5">Helix-turn-helix transcriptional regulator</fullName>
    </submittedName>
</protein>
<dbReference type="PANTHER" id="PTHR44688">
    <property type="entry name" value="DNA-BINDING TRANSCRIPTIONAL ACTIVATOR DEVR_DOSR"/>
    <property type="match status" value="1"/>
</dbReference>
<dbReference type="RefSeq" id="WP_062135388.1">
    <property type="nucleotide sequence ID" value="NZ_LRBG01000038.1"/>
</dbReference>
<dbReference type="SMART" id="SM00421">
    <property type="entry name" value="HTH_LUXR"/>
    <property type="match status" value="1"/>
</dbReference>
<dbReference type="SUPFAM" id="SSF46894">
    <property type="entry name" value="C-terminal effector domain of the bipartite response regulators"/>
    <property type="match status" value="1"/>
</dbReference>
<keyword evidence="3" id="KW-0804">Transcription</keyword>
<dbReference type="InterPro" id="IPR000792">
    <property type="entry name" value="Tscrpt_reg_LuxR_C"/>
</dbReference>
<evidence type="ECO:0000256" key="1">
    <source>
        <dbReference type="ARBA" id="ARBA00023015"/>
    </source>
</evidence>
<keyword evidence="2" id="KW-0238">DNA-binding</keyword>
<dbReference type="InterPro" id="IPR027417">
    <property type="entry name" value="P-loop_NTPase"/>
</dbReference>
<dbReference type="PRINTS" id="PR00038">
    <property type="entry name" value="HTHLUXR"/>
</dbReference>
<organism evidence="5 6">
    <name type="scientific">Paraburkholderia monticola</name>
    <dbReference type="NCBI Taxonomy" id="1399968"/>
    <lineage>
        <taxon>Bacteria</taxon>
        <taxon>Pseudomonadati</taxon>
        <taxon>Pseudomonadota</taxon>
        <taxon>Betaproteobacteria</taxon>
        <taxon>Burkholderiales</taxon>
        <taxon>Burkholderiaceae</taxon>
        <taxon>Paraburkholderia</taxon>
    </lineage>
</organism>
<dbReference type="AlphaFoldDB" id="A0A149PE04"/>
<comment type="caution">
    <text evidence="5">The sequence shown here is derived from an EMBL/GenBank/DDBJ whole genome shotgun (WGS) entry which is preliminary data.</text>
</comment>
<evidence type="ECO:0000256" key="2">
    <source>
        <dbReference type="ARBA" id="ARBA00023125"/>
    </source>
</evidence>
<dbReference type="STRING" id="1399968.CI15_29630"/>
<feature type="domain" description="HTH luxR-type" evidence="4">
    <location>
        <begin position="845"/>
        <end position="910"/>
    </location>
</feature>
<dbReference type="GO" id="GO:0006355">
    <property type="term" value="P:regulation of DNA-templated transcription"/>
    <property type="evidence" value="ECO:0007669"/>
    <property type="project" value="InterPro"/>
</dbReference>
<reference evidence="5 6" key="1">
    <citation type="journal article" date="2015" name="Int. J. Syst. Evol. Microbiol.">
        <title>Burkholderia monticola sp. nov., isolated from mountain soil.</title>
        <authorList>
            <person name="Baek I."/>
            <person name="Seo B."/>
            <person name="Lee I."/>
            <person name="Yi H."/>
            <person name="Chun J."/>
        </authorList>
    </citation>
    <scope>NUCLEOTIDE SEQUENCE [LARGE SCALE GENOMIC DNA]</scope>
    <source>
        <strain evidence="5 6">JC2948</strain>
    </source>
</reference>
<dbReference type="InterPro" id="IPR041617">
    <property type="entry name" value="TPR_MalT"/>
</dbReference>
<evidence type="ECO:0000259" key="4">
    <source>
        <dbReference type="PROSITE" id="PS50043"/>
    </source>
</evidence>
<dbReference type="PROSITE" id="PS00622">
    <property type="entry name" value="HTH_LUXR_1"/>
    <property type="match status" value="1"/>
</dbReference>
<evidence type="ECO:0000256" key="3">
    <source>
        <dbReference type="ARBA" id="ARBA00023163"/>
    </source>
</evidence>
<dbReference type="GO" id="GO:0003677">
    <property type="term" value="F:DNA binding"/>
    <property type="evidence" value="ECO:0007669"/>
    <property type="project" value="UniProtKB-KW"/>
</dbReference>
<dbReference type="EMBL" id="LRBG01000038">
    <property type="protein sequence ID" value="KXU83263.1"/>
    <property type="molecule type" value="Genomic_DNA"/>
</dbReference>
<accession>A0A149PE04</accession>
<proteinExistence type="predicted"/>
<dbReference type="InterPro" id="IPR016032">
    <property type="entry name" value="Sig_transdc_resp-reg_C-effctor"/>
</dbReference>
<keyword evidence="1" id="KW-0805">Transcription regulation</keyword>
<gene>
    <name evidence="5" type="ORF">CI15_29630</name>
</gene>
<dbReference type="InterPro" id="IPR036388">
    <property type="entry name" value="WH-like_DNA-bd_sf"/>
</dbReference>
<dbReference type="Proteomes" id="UP000075613">
    <property type="component" value="Unassembled WGS sequence"/>
</dbReference>
<dbReference type="PANTHER" id="PTHR44688:SF16">
    <property type="entry name" value="DNA-BINDING TRANSCRIPTIONAL ACTIVATOR DEVR_DOSR"/>
    <property type="match status" value="1"/>
</dbReference>
<evidence type="ECO:0000313" key="5">
    <source>
        <dbReference type="EMBL" id="KXU83263.1"/>
    </source>
</evidence>
<dbReference type="Gene3D" id="3.40.50.300">
    <property type="entry name" value="P-loop containing nucleotide triphosphate hydrolases"/>
    <property type="match status" value="1"/>
</dbReference>
<evidence type="ECO:0000313" key="6">
    <source>
        <dbReference type="Proteomes" id="UP000075613"/>
    </source>
</evidence>
<keyword evidence="6" id="KW-1185">Reference proteome</keyword>
<dbReference type="InterPro" id="IPR059106">
    <property type="entry name" value="WHD_MalT"/>
</dbReference>
<dbReference type="SUPFAM" id="SSF48452">
    <property type="entry name" value="TPR-like"/>
    <property type="match status" value="1"/>
</dbReference>
<dbReference type="InterPro" id="IPR011990">
    <property type="entry name" value="TPR-like_helical_dom_sf"/>
</dbReference>
<dbReference type="Pfam" id="PF17874">
    <property type="entry name" value="TPR_MalT"/>
    <property type="match status" value="1"/>
</dbReference>
<dbReference type="SUPFAM" id="SSF52540">
    <property type="entry name" value="P-loop containing nucleoside triphosphate hydrolases"/>
    <property type="match status" value="1"/>
</dbReference>